<organism evidence="3 4">
    <name type="scientific">Micromonas commoda (strain RCC299 / NOUM17 / CCMP2709)</name>
    <name type="common">Picoplanktonic green alga</name>
    <dbReference type="NCBI Taxonomy" id="296587"/>
    <lineage>
        <taxon>Eukaryota</taxon>
        <taxon>Viridiplantae</taxon>
        <taxon>Chlorophyta</taxon>
        <taxon>Mamiellophyceae</taxon>
        <taxon>Mamiellales</taxon>
        <taxon>Mamiellaceae</taxon>
        <taxon>Micromonas</taxon>
    </lineage>
</organism>
<sequence length="682" mass="72817">MQYPPPPGAMWVPVGAGPPGGAIPFAPAPPPLPMLPSLDALCSRAVVDILQNAERADTLVFVGFHAACTKMCELEGVANLGQLGAHDPAAQVPLLGRILQIEQMSTAFVGSYIAQRSIVTLRDMERELVAFLRSYNLQPRTETSGGVTRIAPDLATNSEEISLDDPDENNDDTAVRDENVLVGFRCMGVGSLAALPVVAAAFGPPLKPSSVTRGADDGTAVRDDDDTAVRQLDPLAELAEFLENRAASGTNRLANEGRGVSLGAAFEAHLATKLAGKLAVNGGGASSSSPAVSVLRERGILVRHDSLRRERACAAHVGNALRAEARRAREDALRAEADAELAATRAARARSRAGAGPLSAPRLAPPASSDALAFIEETRRAGGFDPRWRPSRSKVLAAAAKAEASSVLTQDAAFAAAAEYAALHLCGGKYRAKAFEPPSDDDEDGSGASIESTSGSSDADDDDDNDADDDDGDAKKEEEDEDAGVPPAKRSKKEEGSKSCWEGRMGSEFRGASATGHHAPVPDDDVDDDGPLNPNPTPAVTTVGYDELVGCLPWWGDGEVSDNRRVGRWGEALVYRYLLQRHPGWTVTWVNEHAESKSFYDVKMRNVRDGRIVFVEVKTTRSADKNAFEVSPWEWDFACKPGVEYHVYRVYSAGERGRTRITIVRNPAKLVREHAISMALAI</sequence>
<dbReference type="PANTHER" id="PTHR32387">
    <property type="entry name" value="WU:FJ29H11"/>
    <property type="match status" value="1"/>
</dbReference>
<dbReference type="Proteomes" id="UP000002009">
    <property type="component" value="Chromosome 6"/>
</dbReference>
<dbReference type="AlphaFoldDB" id="C1E903"/>
<dbReference type="KEGG" id="mis:MICPUN_59556"/>
<keyword evidence="4" id="KW-1185">Reference proteome</keyword>
<feature type="domain" description="Protein NO VEIN C-terminal" evidence="2">
    <location>
        <begin position="570"/>
        <end position="659"/>
    </location>
</feature>
<reference evidence="3 4" key="1">
    <citation type="journal article" date="2009" name="Science">
        <title>Green evolution and dynamic adaptations revealed by genomes of the marine picoeukaryotes Micromonas.</title>
        <authorList>
            <person name="Worden A.Z."/>
            <person name="Lee J.H."/>
            <person name="Mock T."/>
            <person name="Rouze P."/>
            <person name="Simmons M.P."/>
            <person name="Aerts A.L."/>
            <person name="Allen A.E."/>
            <person name="Cuvelier M.L."/>
            <person name="Derelle E."/>
            <person name="Everett M.V."/>
            <person name="Foulon E."/>
            <person name="Grimwood J."/>
            <person name="Gundlach H."/>
            <person name="Henrissat B."/>
            <person name="Napoli C."/>
            <person name="McDonald S.M."/>
            <person name="Parker M.S."/>
            <person name="Rombauts S."/>
            <person name="Salamov A."/>
            <person name="Von Dassow P."/>
            <person name="Badger J.H."/>
            <person name="Coutinho P.M."/>
            <person name="Demir E."/>
            <person name="Dubchak I."/>
            <person name="Gentemann C."/>
            <person name="Eikrem W."/>
            <person name="Gready J.E."/>
            <person name="John U."/>
            <person name="Lanier W."/>
            <person name="Lindquist E.A."/>
            <person name="Lucas S."/>
            <person name="Mayer K.F."/>
            <person name="Moreau H."/>
            <person name="Not F."/>
            <person name="Otillar R."/>
            <person name="Panaud O."/>
            <person name="Pangilinan J."/>
            <person name="Paulsen I."/>
            <person name="Piegu B."/>
            <person name="Poliakov A."/>
            <person name="Robbens S."/>
            <person name="Schmutz J."/>
            <person name="Toulza E."/>
            <person name="Wyss T."/>
            <person name="Zelensky A."/>
            <person name="Zhou K."/>
            <person name="Armbrust E.V."/>
            <person name="Bhattacharya D."/>
            <person name="Goodenough U.W."/>
            <person name="Van de Peer Y."/>
            <person name="Grigoriev I.V."/>
        </authorList>
    </citation>
    <scope>NUCLEOTIDE SEQUENCE [LARGE SCALE GENOMIC DNA]</scope>
    <source>
        <strain evidence="4">RCC299 / NOUM17</strain>
    </source>
</reference>
<gene>
    <name evidence="3" type="ORF">MICPUN_59556</name>
</gene>
<feature type="region of interest" description="Disordered" evidence="1">
    <location>
        <begin position="434"/>
        <end position="539"/>
    </location>
</feature>
<evidence type="ECO:0000256" key="1">
    <source>
        <dbReference type="SAM" id="MobiDB-lite"/>
    </source>
</evidence>
<dbReference type="eggNOG" id="ENOG502RRFI">
    <property type="taxonomic scope" value="Eukaryota"/>
</dbReference>
<dbReference type="InParanoid" id="C1E903"/>
<dbReference type="InterPro" id="IPR052957">
    <property type="entry name" value="Auxin_embryo_med"/>
</dbReference>
<dbReference type="InterPro" id="IPR024975">
    <property type="entry name" value="NOV_C"/>
</dbReference>
<dbReference type="Pfam" id="PF13020">
    <property type="entry name" value="NOV_C"/>
    <property type="match status" value="1"/>
</dbReference>
<dbReference type="EMBL" id="CP001327">
    <property type="protein sequence ID" value="ACO64601.1"/>
    <property type="molecule type" value="Genomic_DNA"/>
</dbReference>
<evidence type="ECO:0000313" key="3">
    <source>
        <dbReference type="EMBL" id="ACO64601.1"/>
    </source>
</evidence>
<proteinExistence type="predicted"/>
<feature type="compositionally biased region" description="Low complexity" evidence="1">
    <location>
        <begin position="446"/>
        <end position="457"/>
    </location>
</feature>
<dbReference type="GeneID" id="8244630"/>
<dbReference type="PANTHER" id="PTHR32387:SF0">
    <property type="entry name" value="PROTEIN NO VEIN"/>
    <property type="match status" value="1"/>
</dbReference>
<dbReference type="OrthoDB" id="498349at2759"/>
<protein>
    <recommendedName>
        <fullName evidence="2">Protein NO VEIN C-terminal domain-containing protein</fullName>
    </recommendedName>
</protein>
<dbReference type="RefSeq" id="XP_002503343.1">
    <property type="nucleotide sequence ID" value="XM_002503297.1"/>
</dbReference>
<dbReference type="OMA" id="ATEYAMV"/>
<accession>C1E903</accession>
<feature type="compositionally biased region" description="Acidic residues" evidence="1">
    <location>
        <begin position="458"/>
        <end position="483"/>
    </location>
</feature>
<name>C1E903_MICCC</name>
<evidence type="ECO:0000259" key="2">
    <source>
        <dbReference type="Pfam" id="PF13020"/>
    </source>
</evidence>
<evidence type="ECO:0000313" key="4">
    <source>
        <dbReference type="Proteomes" id="UP000002009"/>
    </source>
</evidence>